<protein>
    <submittedName>
        <fullName evidence="9">MFS transporter</fullName>
    </submittedName>
</protein>
<dbReference type="InterPro" id="IPR050189">
    <property type="entry name" value="MFS_Efflux_Transporters"/>
</dbReference>
<evidence type="ECO:0000256" key="4">
    <source>
        <dbReference type="ARBA" id="ARBA00022692"/>
    </source>
</evidence>
<dbReference type="InterPro" id="IPR020846">
    <property type="entry name" value="MFS_dom"/>
</dbReference>
<feature type="transmembrane region" description="Helical" evidence="7">
    <location>
        <begin position="292"/>
        <end position="313"/>
    </location>
</feature>
<dbReference type="Gene3D" id="1.20.1250.20">
    <property type="entry name" value="MFS general substrate transporter like domains"/>
    <property type="match status" value="2"/>
</dbReference>
<sequence>MNYRLLILVLGTFIIGTDDFVIAGLLPSIADDMNVSIATAGQLVTAFAIAYAVGAPVLGTLTLNIPVKTLLVVSMIVFTIANCLSAIVTSLELLFLTRILASLAAAVFTPLAMAASTSLVPDTMRGKALSFVIAGITVGLILGAPIGTSIGNAITWRYSFVFVAVISLITVIGVMIFLPKIEREASLSIKERLKSFNKIIILTLSVSIISTTGGFMTYTYIAPIITEITSVENISIFLFLLGIGALFGNLVGGYLTDRIGAPKTLKLSLFGFSILLAVFSLLMLLTPSTLSIILVGLASLLWGIPGFGMNPALNSFLISLNPSQASMILSFSASALYMGIGLGAIVGGGVISISSINYVGIGSAILVIVALIIFVLVNRATDKKASISNQNYSGQF</sequence>
<proteinExistence type="predicted"/>
<dbReference type="CDD" id="cd17324">
    <property type="entry name" value="MFS_NepI_like"/>
    <property type="match status" value="1"/>
</dbReference>
<dbReference type="Proteomes" id="UP000596049">
    <property type="component" value="Chromosome"/>
</dbReference>
<feature type="transmembrane region" description="Helical" evidence="7">
    <location>
        <begin position="70"/>
        <end position="89"/>
    </location>
</feature>
<organism evidence="9 10">
    <name type="scientific">Lysinibacillus agricola</name>
    <dbReference type="NCBI Taxonomy" id="2590012"/>
    <lineage>
        <taxon>Bacteria</taxon>
        <taxon>Bacillati</taxon>
        <taxon>Bacillota</taxon>
        <taxon>Bacilli</taxon>
        <taxon>Bacillales</taxon>
        <taxon>Bacillaceae</taxon>
        <taxon>Lysinibacillus</taxon>
    </lineage>
</organism>
<dbReference type="Pfam" id="PF07690">
    <property type="entry name" value="MFS_1"/>
    <property type="match status" value="1"/>
</dbReference>
<evidence type="ECO:0000256" key="2">
    <source>
        <dbReference type="ARBA" id="ARBA00022448"/>
    </source>
</evidence>
<feature type="transmembrane region" description="Helical" evidence="7">
    <location>
        <begin position="325"/>
        <end position="350"/>
    </location>
</feature>
<keyword evidence="2" id="KW-0813">Transport</keyword>
<evidence type="ECO:0000256" key="6">
    <source>
        <dbReference type="ARBA" id="ARBA00023136"/>
    </source>
</evidence>
<keyword evidence="3" id="KW-1003">Cell membrane</keyword>
<evidence type="ECO:0000259" key="8">
    <source>
        <dbReference type="PROSITE" id="PS50850"/>
    </source>
</evidence>
<gene>
    <name evidence="9" type="ORF">FJQ98_15575</name>
</gene>
<feature type="transmembrane region" description="Helical" evidence="7">
    <location>
        <begin position="95"/>
        <end position="116"/>
    </location>
</feature>
<evidence type="ECO:0000256" key="1">
    <source>
        <dbReference type="ARBA" id="ARBA00004651"/>
    </source>
</evidence>
<evidence type="ECO:0000313" key="10">
    <source>
        <dbReference type="Proteomes" id="UP000596049"/>
    </source>
</evidence>
<reference evidence="9 10" key="1">
    <citation type="submission" date="2020-01" db="EMBL/GenBank/DDBJ databases">
        <authorList>
            <person name="Liu G."/>
            <person name="Liu B."/>
        </authorList>
    </citation>
    <scope>NUCLEOTIDE SEQUENCE [LARGE SCALE GENOMIC DNA]</scope>
    <source>
        <strain evidence="9 10">FJAT-51161</strain>
    </source>
</reference>
<keyword evidence="10" id="KW-1185">Reference proteome</keyword>
<keyword evidence="6 7" id="KW-0472">Membrane</keyword>
<keyword evidence="5 7" id="KW-1133">Transmembrane helix</keyword>
<dbReference type="PANTHER" id="PTHR43124">
    <property type="entry name" value="PURINE EFFLUX PUMP PBUE"/>
    <property type="match status" value="1"/>
</dbReference>
<feature type="transmembrane region" description="Helical" evidence="7">
    <location>
        <begin position="128"/>
        <end position="146"/>
    </location>
</feature>
<accession>A0ABX7ALQ8</accession>
<feature type="transmembrane region" description="Helical" evidence="7">
    <location>
        <begin position="33"/>
        <end position="58"/>
    </location>
</feature>
<feature type="domain" description="Major facilitator superfamily (MFS) profile" evidence="8">
    <location>
        <begin position="4"/>
        <end position="381"/>
    </location>
</feature>
<dbReference type="EMBL" id="CP067341">
    <property type="protein sequence ID" value="QQP10671.1"/>
    <property type="molecule type" value="Genomic_DNA"/>
</dbReference>
<feature type="transmembrane region" description="Helical" evidence="7">
    <location>
        <begin position="234"/>
        <end position="255"/>
    </location>
</feature>
<feature type="transmembrane region" description="Helical" evidence="7">
    <location>
        <begin position="199"/>
        <end position="222"/>
    </location>
</feature>
<dbReference type="PANTHER" id="PTHR43124:SF10">
    <property type="entry name" value="PURINE EFFLUX PUMP PBUE"/>
    <property type="match status" value="1"/>
</dbReference>
<name>A0ABX7ALQ8_9BACI</name>
<evidence type="ECO:0000256" key="7">
    <source>
        <dbReference type="SAM" id="Phobius"/>
    </source>
</evidence>
<dbReference type="SUPFAM" id="SSF103473">
    <property type="entry name" value="MFS general substrate transporter"/>
    <property type="match status" value="1"/>
</dbReference>
<evidence type="ECO:0000313" key="9">
    <source>
        <dbReference type="EMBL" id="QQP10671.1"/>
    </source>
</evidence>
<feature type="transmembrane region" description="Helical" evidence="7">
    <location>
        <begin position="158"/>
        <end position="178"/>
    </location>
</feature>
<feature type="transmembrane region" description="Helical" evidence="7">
    <location>
        <begin position="356"/>
        <end position="377"/>
    </location>
</feature>
<dbReference type="PROSITE" id="PS50850">
    <property type="entry name" value="MFS"/>
    <property type="match status" value="1"/>
</dbReference>
<evidence type="ECO:0000256" key="5">
    <source>
        <dbReference type="ARBA" id="ARBA00022989"/>
    </source>
</evidence>
<dbReference type="RefSeq" id="WP_053597324.1">
    <property type="nucleotide sequence ID" value="NZ_CP067341.1"/>
</dbReference>
<keyword evidence="4 7" id="KW-0812">Transmembrane</keyword>
<dbReference type="InterPro" id="IPR036259">
    <property type="entry name" value="MFS_trans_sf"/>
</dbReference>
<feature type="transmembrane region" description="Helical" evidence="7">
    <location>
        <begin position="267"/>
        <end position="286"/>
    </location>
</feature>
<dbReference type="InterPro" id="IPR011701">
    <property type="entry name" value="MFS"/>
</dbReference>
<evidence type="ECO:0000256" key="3">
    <source>
        <dbReference type="ARBA" id="ARBA00022475"/>
    </source>
</evidence>
<comment type="subcellular location">
    <subcellularLocation>
        <location evidence="1">Cell membrane</location>
        <topology evidence="1">Multi-pass membrane protein</topology>
    </subcellularLocation>
</comment>